<keyword evidence="3" id="KW-0521">NADP</keyword>
<evidence type="ECO:0000256" key="3">
    <source>
        <dbReference type="ARBA" id="ARBA00022857"/>
    </source>
</evidence>
<dbReference type="PROSITE" id="PS00455">
    <property type="entry name" value="AMP_BINDING"/>
    <property type="match status" value="1"/>
</dbReference>
<name>A0A2N6NVU3_BEABA</name>
<dbReference type="SUPFAM" id="SSF51735">
    <property type="entry name" value="NAD(P)-binding Rossmann-fold domains"/>
    <property type="match status" value="1"/>
</dbReference>
<evidence type="ECO:0000259" key="5">
    <source>
        <dbReference type="Pfam" id="PF07993"/>
    </source>
</evidence>
<dbReference type="AlphaFoldDB" id="A0A2N6NVU3"/>
<evidence type="ECO:0000313" key="7">
    <source>
        <dbReference type="Proteomes" id="UP000235728"/>
    </source>
</evidence>
<dbReference type="SUPFAM" id="SSF56801">
    <property type="entry name" value="Acetyl-CoA synthetase-like"/>
    <property type="match status" value="1"/>
</dbReference>
<comment type="caution">
    <text evidence="6">The sequence shown here is derived from an EMBL/GenBank/DDBJ whole genome shotgun (WGS) entry which is preliminary data.</text>
</comment>
<evidence type="ECO:0000256" key="1">
    <source>
        <dbReference type="ARBA" id="ARBA00022450"/>
    </source>
</evidence>
<sequence>MTVNGHTPYGGPYGRRLYVNVIDETAKADPNRTWIYAPRSSDPRDGWEAITWQQHANAVNRTANWLVEKLGKPEPKSFPSLAYVGPNDARYLILFAAGVKAGYQIMFPSPRNNTDSQVSLLQVTKSQMILYGKEYAKRIQPWLRESGIGALEMLGLDQVLEDKPVPVHPYNETFESAEFDPVVILHTSGSTGIPKPIYCKQGLFAAADNYHNFLEYEGFEFMMEAAAAYSKNTYCPLPLFHAFGLYCFVNITVFWGKPMSLAIGDKPLTAKSVVEGYEAAGSDALILPPSIVEDLAKLDGGVEKLKQLSYVGCGGGGISPEIANDITSKGVKLMNCISSTEAYTIRYQLYPLYWQKNYQNWDWFIFDNEQFGCRYDHVEDNIYEQTIVRKEPFQPIFYTFPDATEYKTGDLYEKHPTLPGHWRSQGRVDNIIVFSNGEKLNPVSIENTVTLHPDVRQALVVGHGHFQAGMILEPAQWPLDSAQKEALIEKVWPVIEKANAATVEHGRIARHLVALSDPDKPFLYSAKGSLRRGAVIKMYKKDIEALFSAQEVIKPAQLNTATLESLTASVRSLFNSVSPGGTIEDEDDFFLHGIDSLQVINISKRIAAGLKAAGVAEDRAVLAPRDIYAESTISKLANFLFSRIHGTQSNGVHSQEEILQALVDKYSAGLAKRSDTRPPAKSTGKTVLLTGSTGSLGSYFLHFLIQDPEVAKIICLNRSEDGGRAKQLEANKERGLSTDLDKVAFFHANLSRPDLALETNDLVRLQESVDVIIHNAWPVNFNISVQSFEGHIRGVRHLIDFVQNTAVKASITFISSIGTVDKWSEASPTPETNLTDLNLAAMGYGQSKQVSSIVLDTAAKVAGIPAAVVRLGQVAGPTTQLGSWNAHEWLPTIIDSSVQLGSLPDSLGSMQVDWVPVDKVARTILDMAAYTTTSTTDFTSGAKFFNLVNPKTTPWSAIAPAVVDFYEQRGKRLQLVSFAEWIKAVEDAPASSKLPAVKLLDTYKAMDAGARNGSIARFATDKAQVASKTLAGMEAITPELMALWCKQWNFSA</sequence>
<protein>
    <submittedName>
        <fullName evidence="6">Iterative polyketide synthase CazM</fullName>
    </submittedName>
</protein>
<dbReference type="InterPro" id="IPR036291">
    <property type="entry name" value="NAD(P)-bd_dom_sf"/>
</dbReference>
<dbReference type="Pfam" id="PF23562">
    <property type="entry name" value="AMP-binding_C_3"/>
    <property type="match status" value="1"/>
</dbReference>
<dbReference type="Gene3D" id="1.10.1200.10">
    <property type="entry name" value="ACP-like"/>
    <property type="match status" value="1"/>
</dbReference>
<keyword evidence="1" id="KW-0596">Phosphopantetheine</keyword>
<keyword evidence="2" id="KW-0597">Phosphoprotein</keyword>
<evidence type="ECO:0000313" key="6">
    <source>
        <dbReference type="EMBL" id="PMB71391.1"/>
    </source>
</evidence>
<gene>
    <name evidence="6" type="primary">cazM</name>
    <name evidence="6" type="ORF">BM221_001478</name>
</gene>
<dbReference type="OMA" id="LMGIEWR"/>
<dbReference type="InterPro" id="IPR042099">
    <property type="entry name" value="ANL_N_sf"/>
</dbReference>
<reference evidence="6 7" key="1">
    <citation type="journal article" date="2016" name="Appl. Microbiol. Biotechnol.">
        <title>Characterization of T-DNA insertion mutants with decreased virulence in the entomopathogenic fungus Beauveria bassiana JEF-007.</title>
        <authorList>
            <person name="Kim S."/>
            <person name="Lee S.J."/>
            <person name="Nai Y.S."/>
            <person name="Yu J.S."/>
            <person name="Lee M.R."/>
            <person name="Yang Y.T."/>
            <person name="Kim J.S."/>
        </authorList>
    </citation>
    <scope>NUCLEOTIDE SEQUENCE [LARGE SCALE GENOMIC DNA]</scope>
    <source>
        <strain evidence="6 7">JEF-007</strain>
    </source>
</reference>
<dbReference type="PANTHER" id="PTHR43439">
    <property type="entry name" value="PHENYLACETATE-COENZYME A LIGASE"/>
    <property type="match status" value="1"/>
</dbReference>
<dbReference type="Proteomes" id="UP000235728">
    <property type="component" value="Unassembled WGS sequence"/>
</dbReference>
<dbReference type="InterPro" id="IPR013120">
    <property type="entry name" value="FAR_NAD-bd"/>
</dbReference>
<proteinExistence type="predicted"/>
<dbReference type="InterPro" id="IPR020845">
    <property type="entry name" value="AMP-binding_CS"/>
</dbReference>
<evidence type="ECO:0000256" key="2">
    <source>
        <dbReference type="ARBA" id="ARBA00022553"/>
    </source>
</evidence>
<organism evidence="6 7">
    <name type="scientific">Beauveria bassiana</name>
    <name type="common">White muscardine disease fungus</name>
    <name type="synonym">Tritirachium shiotae</name>
    <dbReference type="NCBI Taxonomy" id="176275"/>
    <lineage>
        <taxon>Eukaryota</taxon>
        <taxon>Fungi</taxon>
        <taxon>Dikarya</taxon>
        <taxon>Ascomycota</taxon>
        <taxon>Pezizomycotina</taxon>
        <taxon>Sordariomycetes</taxon>
        <taxon>Hypocreomycetidae</taxon>
        <taxon>Hypocreales</taxon>
        <taxon>Cordycipitaceae</taxon>
        <taxon>Beauveria</taxon>
    </lineage>
</organism>
<dbReference type="PANTHER" id="PTHR43439:SF2">
    <property type="entry name" value="ENZYME, PUTATIVE (JCVI)-RELATED"/>
    <property type="match status" value="1"/>
</dbReference>
<dbReference type="Gene3D" id="3.40.50.720">
    <property type="entry name" value="NAD(P)-binding Rossmann-like Domain"/>
    <property type="match status" value="1"/>
</dbReference>
<dbReference type="Gene3D" id="3.40.50.12780">
    <property type="entry name" value="N-terminal domain of ligase-like"/>
    <property type="match status" value="1"/>
</dbReference>
<dbReference type="InterPro" id="IPR036736">
    <property type="entry name" value="ACP-like_sf"/>
</dbReference>
<dbReference type="InterPro" id="IPR051414">
    <property type="entry name" value="Adenylate-forming_Reductase"/>
</dbReference>
<accession>A0A2N6NVU3</accession>
<dbReference type="Pfam" id="PF00501">
    <property type="entry name" value="AMP-binding"/>
    <property type="match status" value="1"/>
</dbReference>
<feature type="domain" description="Thioester reductase (TE)" evidence="5">
    <location>
        <begin position="689"/>
        <end position="924"/>
    </location>
</feature>
<evidence type="ECO:0000259" key="4">
    <source>
        <dbReference type="Pfam" id="PF00501"/>
    </source>
</evidence>
<feature type="domain" description="AMP-dependent synthetase/ligase" evidence="4">
    <location>
        <begin position="23"/>
        <end position="345"/>
    </location>
</feature>
<dbReference type="EMBL" id="MRVG01000002">
    <property type="protein sequence ID" value="PMB71391.1"/>
    <property type="molecule type" value="Genomic_DNA"/>
</dbReference>
<dbReference type="InterPro" id="IPR000873">
    <property type="entry name" value="AMP-dep_synth/lig_dom"/>
</dbReference>
<dbReference type="Pfam" id="PF07993">
    <property type="entry name" value="NAD_binding_4"/>
    <property type="match status" value="1"/>
</dbReference>